<evidence type="ECO:0000259" key="1">
    <source>
        <dbReference type="Pfam" id="PF01408"/>
    </source>
</evidence>
<proteinExistence type="predicted"/>
<dbReference type="Proteomes" id="UP000194903">
    <property type="component" value="Unassembled WGS sequence"/>
</dbReference>
<dbReference type="Pfam" id="PF01408">
    <property type="entry name" value="GFO_IDH_MocA"/>
    <property type="match status" value="1"/>
</dbReference>
<dbReference type="GO" id="GO:0000166">
    <property type="term" value="F:nucleotide binding"/>
    <property type="evidence" value="ECO:0007669"/>
    <property type="project" value="InterPro"/>
</dbReference>
<evidence type="ECO:0000313" key="3">
    <source>
        <dbReference type="EMBL" id="OUM20589.1"/>
    </source>
</evidence>
<dbReference type="SUPFAM" id="SSF55347">
    <property type="entry name" value="Glyceraldehyde-3-phosphate dehydrogenase-like, C-terminal domain"/>
    <property type="match status" value="1"/>
</dbReference>
<dbReference type="SUPFAM" id="SSF51735">
    <property type="entry name" value="NAD(P)-binding Rossmann-fold domains"/>
    <property type="match status" value="1"/>
</dbReference>
<dbReference type="RefSeq" id="WP_087019151.1">
    <property type="nucleotide sequence ID" value="NZ_NHOC01000005.1"/>
</dbReference>
<dbReference type="InterPro" id="IPR055170">
    <property type="entry name" value="GFO_IDH_MocA-like_dom"/>
</dbReference>
<organism evidence="3 4">
    <name type="scientific">Butyricicoccus porcorum</name>
    <dbReference type="NCBI Taxonomy" id="1945634"/>
    <lineage>
        <taxon>Bacteria</taxon>
        <taxon>Bacillati</taxon>
        <taxon>Bacillota</taxon>
        <taxon>Clostridia</taxon>
        <taxon>Eubacteriales</taxon>
        <taxon>Butyricicoccaceae</taxon>
        <taxon>Butyricicoccus</taxon>
    </lineage>
</organism>
<name>A0A252F4A6_9FIRM</name>
<dbReference type="Pfam" id="PF22725">
    <property type="entry name" value="GFO_IDH_MocA_C3"/>
    <property type="match status" value="1"/>
</dbReference>
<dbReference type="AlphaFoldDB" id="A0A252F4A6"/>
<dbReference type="EMBL" id="NHOC01000005">
    <property type="protein sequence ID" value="OUM20589.1"/>
    <property type="molecule type" value="Genomic_DNA"/>
</dbReference>
<accession>A0A252F4A6</accession>
<dbReference type="InterPro" id="IPR000683">
    <property type="entry name" value="Gfo/Idh/MocA-like_OxRdtase_N"/>
</dbReference>
<evidence type="ECO:0008006" key="5">
    <source>
        <dbReference type="Google" id="ProtNLM"/>
    </source>
</evidence>
<dbReference type="OrthoDB" id="9815825at2"/>
<dbReference type="PANTHER" id="PTHR43593">
    <property type="match status" value="1"/>
</dbReference>
<sequence>MKHPKIVTVGVVGAGGFIGQYHLKRLSTVIEGVRIGAVYDINREKCDAIAAQYGAVSEATTEELIESPDIDAVVVTAWNAAHADLTRKCIAAHKPVFCKKPLATTLEDCAAVVQAEKEAGESLVQVGFMRRFDPDYRKIKEILKSGELGAPLMAHCVSRTPRIAPSHTTAMYVTNIVIHEIDLFRWLLDEELVKGQMLFPRSTSLAAEGLADPQLALMWSESGVLIDVEAAANSYYGYDIQCELVCEKGTIRLPDPAAPIVRSRLQCGFAILDDWSQRFPTAYQMELQHWVDYVRGRVSQPGPGCQDGCAACAVAEALIRSQTTGQVESVTL</sequence>
<comment type="caution">
    <text evidence="3">The sequence shown here is derived from an EMBL/GenBank/DDBJ whole genome shotgun (WGS) entry which is preliminary data.</text>
</comment>
<dbReference type="Gene3D" id="3.40.50.720">
    <property type="entry name" value="NAD(P)-binding Rossmann-like Domain"/>
    <property type="match status" value="1"/>
</dbReference>
<dbReference type="InterPro" id="IPR036291">
    <property type="entry name" value="NAD(P)-bd_dom_sf"/>
</dbReference>
<dbReference type="Gene3D" id="3.30.360.10">
    <property type="entry name" value="Dihydrodipicolinate Reductase, domain 2"/>
    <property type="match status" value="1"/>
</dbReference>
<feature type="domain" description="GFO/IDH/MocA-like oxidoreductase" evidence="2">
    <location>
        <begin position="136"/>
        <end position="252"/>
    </location>
</feature>
<gene>
    <name evidence="3" type="ORF">CBW42_07100</name>
</gene>
<evidence type="ECO:0000259" key="2">
    <source>
        <dbReference type="Pfam" id="PF22725"/>
    </source>
</evidence>
<dbReference type="PANTHER" id="PTHR43593:SF1">
    <property type="entry name" value="INOSITOL 2-DEHYDROGENASE"/>
    <property type="match status" value="1"/>
</dbReference>
<dbReference type="InterPro" id="IPR050424">
    <property type="entry name" value="Gfo-Idh-MocA_inositol_DH"/>
</dbReference>
<feature type="domain" description="Gfo/Idh/MocA-like oxidoreductase N-terminal" evidence="1">
    <location>
        <begin position="8"/>
        <end position="128"/>
    </location>
</feature>
<keyword evidence="4" id="KW-1185">Reference proteome</keyword>
<evidence type="ECO:0000313" key="4">
    <source>
        <dbReference type="Proteomes" id="UP000194903"/>
    </source>
</evidence>
<reference evidence="3 4" key="1">
    <citation type="submission" date="2017-05" db="EMBL/GenBank/DDBJ databases">
        <title>Butyricicoccus porcorum sp. nov. a butyrate-producing bacterium from the swine intestinal tract.</title>
        <authorList>
            <person name="Trachsel J."/>
            <person name="Humphrey S."/>
            <person name="Allen H.K."/>
        </authorList>
    </citation>
    <scope>NUCLEOTIDE SEQUENCE [LARGE SCALE GENOMIC DNA]</scope>
    <source>
        <strain evidence="3">BB10</strain>
    </source>
</reference>
<protein>
    <recommendedName>
        <fullName evidence="5">Inositol 2-dehydrogenase</fullName>
    </recommendedName>
</protein>